<dbReference type="GO" id="GO:0016491">
    <property type="term" value="F:oxidoreductase activity"/>
    <property type="evidence" value="ECO:0007669"/>
    <property type="project" value="UniProtKB-KW"/>
</dbReference>
<keyword evidence="5" id="KW-1185">Reference proteome</keyword>
<comment type="caution">
    <text evidence="4">The sequence shown here is derived from an EMBL/GenBank/DDBJ whole genome shotgun (WGS) entry which is preliminary data.</text>
</comment>
<dbReference type="PANTHER" id="PTHR43103">
    <property type="entry name" value="NUCLEOSIDE-DIPHOSPHATE-SUGAR EPIMERASE"/>
    <property type="match status" value="1"/>
</dbReference>
<dbReference type="EC" id="1.1.1.410" evidence="4"/>
<keyword evidence="2" id="KW-0119">Carbohydrate metabolism</keyword>
<gene>
    <name evidence="4" type="primary">denD</name>
    <name evidence="4" type="ORF">ACFOGJ_16595</name>
</gene>
<dbReference type="NCBIfam" id="NF043036">
    <property type="entry name" value="ErythonDh"/>
    <property type="match status" value="1"/>
</dbReference>
<dbReference type="CDD" id="cd05238">
    <property type="entry name" value="Gne_like_SDR_e"/>
    <property type="match status" value="1"/>
</dbReference>
<name>A0ABV7L2J3_9PROT</name>
<keyword evidence="4" id="KW-0560">Oxidoreductase</keyword>
<organism evidence="4 5">
    <name type="scientific">Marinibaculum pumilum</name>
    <dbReference type="NCBI Taxonomy" id="1766165"/>
    <lineage>
        <taxon>Bacteria</taxon>
        <taxon>Pseudomonadati</taxon>
        <taxon>Pseudomonadota</taxon>
        <taxon>Alphaproteobacteria</taxon>
        <taxon>Rhodospirillales</taxon>
        <taxon>Rhodospirillaceae</taxon>
        <taxon>Marinibaculum</taxon>
    </lineage>
</organism>
<proteinExistence type="predicted"/>
<sequence>MKVVITGAAGFLGRKLAGAILDRGRLTGADGSEQEVDQLVLFDHVEPVSPRPGDNRVSLHKGDIADRGLVADLVGPDTQSLFHLASVVSAGAEEDFDLGYRTNLDGMLAVLEAARATDHRSRIVFTSSLATFGGAWSEAVDDDTPQTPQTSYGTQKAIGELLANDYSRKGFVDARSVRLPTIAIRPGRPNRAASTWVSSIIREPLQGEETVCPVTEDAQMVVLSPRKAVAGLVALHELPDGALGPWRSLNFPGITVSVAQMVEALRAVGGEEAVARIRWEPDPAIQKIVAGWPAGFGWDKARTLGFTADESMEAVVRAFAEDDMVRPAGK</sequence>
<dbReference type="Gene3D" id="3.90.25.10">
    <property type="entry name" value="UDP-galactose 4-epimerase, domain 1"/>
    <property type="match status" value="1"/>
</dbReference>
<accession>A0ABV7L2J3</accession>
<evidence type="ECO:0000313" key="5">
    <source>
        <dbReference type="Proteomes" id="UP001595528"/>
    </source>
</evidence>
<evidence type="ECO:0000256" key="1">
    <source>
        <dbReference type="ARBA" id="ARBA00022857"/>
    </source>
</evidence>
<dbReference type="RefSeq" id="WP_379902380.1">
    <property type="nucleotide sequence ID" value="NZ_JBHRTR010000028.1"/>
</dbReference>
<dbReference type="PANTHER" id="PTHR43103:SF3">
    <property type="entry name" value="ADP-L-GLYCERO-D-MANNO-HEPTOSE-6-EPIMERASE"/>
    <property type="match status" value="1"/>
</dbReference>
<keyword evidence="1" id="KW-0521">NADP</keyword>
<evidence type="ECO:0000256" key="2">
    <source>
        <dbReference type="ARBA" id="ARBA00023277"/>
    </source>
</evidence>
<dbReference type="EMBL" id="JBHRTR010000028">
    <property type="protein sequence ID" value="MFC3228866.1"/>
    <property type="molecule type" value="Genomic_DNA"/>
</dbReference>
<reference evidence="5" key="1">
    <citation type="journal article" date="2019" name="Int. J. Syst. Evol. Microbiol.">
        <title>The Global Catalogue of Microorganisms (GCM) 10K type strain sequencing project: providing services to taxonomists for standard genome sequencing and annotation.</title>
        <authorList>
            <consortium name="The Broad Institute Genomics Platform"/>
            <consortium name="The Broad Institute Genome Sequencing Center for Infectious Disease"/>
            <person name="Wu L."/>
            <person name="Ma J."/>
        </authorList>
    </citation>
    <scope>NUCLEOTIDE SEQUENCE [LARGE SCALE GENOMIC DNA]</scope>
    <source>
        <strain evidence="5">KCTC 42964</strain>
    </source>
</reference>
<dbReference type="InterPro" id="IPR001509">
    <property type="entry name" value="Epimerase_deHydtase"/>
</dbReference>
<dbReference type="Gene3D" id="3.40.50.720">
    <property type="entry name" value="NAD(P)-binding Rossmann-like Domain"/>
    <property type="match status" value="1"/>
</dbReference>
<dbReference type="Proteomes" id="UP001595528">
    <property type="component" value="Unassembled WGS sequence"/>
</dbReference>
<evidence type="ECO:0000313" key="4">
    <source>
        <dbReference type="EMBL" id="MFC3228866.1"/>
    </source>
</evidence>
<feature type="domain" description="NAD-dependent epimerase/dehydratase" evidence="3">
    <location>
        <begin position="3"/>
        <end position="213"/>
    </location>
</feature>
<protein>
    <submittedName>
        <fullName evidence="4">D-erythronate dehydrogenase</fullName>
        <ecNumber evidence="4">1.1.1.410</ecNumber>
    </submittedName>
</protein>
<dbReference type="SUPFAM" id="SSF51735">
    <property type="entry name" value="NAD(P)-binding Rossmann-fold domains"/>
    <property type="match status" value="1"/>
</dbReference>
<dbReference type="InterPro" id="IPR036291">
    <property type="entry name" value="NAD(P)-bd_dom_sf"/>
</dbReference>
<dbReference type="Pfam" id="PF01370">
    <property type="entry name" value="Epimerase"/>
    <property type="match status" value="1"/>
</dbReference>
<dbReference type="InterPro" id="IPR050005">
    <property type="entry name" value="DenD"/>
</dbReference>
<evidence type="ECO:0000259" key="3">
    <source>
        <dbReference type="Pfam" id="PF01370"/>
    </source>
</evidence>